<name>A0A2X1UPR6_9BURK</name>
<dbReference type="InterPro" id="IPR009553">
    <property type="entry name" value="DUF1173"/>
</dbReference>
<dbReference type="AlphaFoldDB" id="A0A2X1UPR6"/>
<dbReference type="EMBL" id="UATH01000001">
    <property type="protein sequence ID" value="SPY09112.1"/>
    <property type="molecule type" value="Genomic_DNA"/>
</dbReference>
<protein>
    <submittedName>
        <fullName evidence="1">Predicted transcriptional regulators containing the CopG/Arc/MetJ DNA-binding domain</fullName>
    </submittedName>
</protein>
<reference evidence="1 2" key="1">
    <citation type="submission" date="2018-06" db="EMBL/GenBank/DDBJ databases">
        <authorList>
            <consortium name="Pathogen Informatics"/>
            <person name="Doyle S."/>
        </authorList>
    </citation>
    <scope>NUCLEOTIDE SEQUENCE [LARGE SCALE GENOMIC DNA]</scope>
    <source>
        <strain evidence="1 2">NCTC11009</strain>
    </source>
</reference>
<dbReference type="GO" id="GO:0003677">
    <property type="term" value="F:DNA binding"/>
    <property type="evidence" value="ECO:0007669"/>
    <property type="project" value="UniProtKB-KW"/>
</dbReference>
<dbReference type="Pfam" id="PF06666">
    <property type="entry name" value="DUF1173"/>
    <property type="match status" value="1"/>
</dbReference>
<gene>
    <name evidence="1" type="ORF">NCTC11009_02365</name>
</gene>
<sequence>MTIYQFSNGVVSKDDPGFEAVLAKAYGNHQERPLCLCKSAGIPMYIAKVGQQYIIKRMPNTAEQHHVSCDSYEAPAELSGLGQVTGTAIQENTEDGTTALKFGFSLSKSPGRQMPKGSGQATDTVKTDGTKLTLRSTLHYLWEQASLNKYYPAMQGKRSWYIIRKHLLQAAADKLAKGQNLSSLIYIPETFFLDKKEEIDSRRMAVFNQIKAAEKGTRKLMIVAAEVKQFDQSRYGYKVVFKHLPGCHFMINEDLYKRITKRFATELELWNALENSHLMLIGTFGVSHAGIPSLEEASLVNVSDNWIPFENSYEYALLQALTEQGRGFIKGLRYNMAPDKAMAAAVLHDTGEEPVALYIVDPNNEKLVEQTDELIEQSSFRSWTWHTDDSMPAFPEAQKV</sequence>
<organism evidence="1 2">
    <name type="scientific">Oligella urethralis</name>
    <dbReference type="NCBI Taxonomy" id="90245"/>
    <lineage>
        <taxon>Bacteria</taxon>
        <taxon>Pseudomonadati</taxon>
        <taxon>Pseudomonadota</taxon>
        <taxon>Betaproteobacteria</taxon>
        <taxon>Burkholderiales</taxon>
        <taxon>Alcaligenaceae</taxon>
        <taxon>Oligella</taxon>
    </lineage>
</organism>
<accession>A0A2X1UPR6</accession>
<dbReference type="RefSeq" id="WP_257998073.1">
    <property type="nucleotide sequence ID" value="NZ_PNGK01000003.1"/>
</dbReference>
<evidence type="ECO:0000313" key="1">
    <source>
        <dbReference type="EMBL" id="SPY09112.1"/>
    </source>
</evidence>
<proteinExistence type="predicted"/>
<keyword evidence="1" id="KW-0238">DNA-binding</keyword>
<evidence type="ECO:0000313" key="2">
    <source>
        <dbReference type="Proteomes" id="UP000250242"/>
    </source>
</evidence>
<dbReference type="Proteomes" id="UP000250242">
    <property type="component" value="Unassembled WGS sequence"/>
</dbReference>